<dbReference type="Proteomes" id="UP000186218">
    <property type="component" value="Unassembled WGS sequence"/>
</dbReference>
<organism evidence="9 10">
    <name type="scientific">Williamsia sterculiae</name>
    <dbReference type="NCBI Taxonomy" id="1344003"/>
    <lineage>
        <taxon>Bacteria</taxon>
        <taxon>Bacillati</taxon>
        <taxon>Actinomycetota</taxon>
        <taxon>Actinomycetes</taxon>
        <taxon>Mycobacteriales</taxon>
        <taxon>Nocardiaceae</taxon>
        <taxon>Williamsia</taxon>
    </lineage>
</organism>
<dbReference type="Gene3D" id="3.10.20.90">
    <property type="entry name" value="Phosphatidylinositol 3-kinase Catalytic Subunit, Chain A, domain 1"/>
    <property type="match status" value="1"/>
</dbReference>
<keyword evidence="6 7" id="KW-0472">Membrane</keyword>
<evidence type="ECO:0000256" key="2">
    <source>
        <dbReference type="ARBA" id="ARBA00006162"/>
    </source>
</evidence>
<evidence type="ECO:0000256" key="5">
    <source>
        <dbReference type="ARBA" id="ARBA00022989"/>
    </source>
</evidence>
<dbReference type="RefSeq" id="WP_076476912.1">
    <property type="nucleotide sequence ID" value="NZ_FTNT01000002.1"/>
</dbReference>
<dbReference type="Pfam" id="PF19053">
    <property type="entry name" value="EccD"/>
    <property type="match status" value="1"/>
</dbReference>
<evidence type="ECO:0000259" key="8">
    <source>
        <dbReference type="Pfam" id="PF19053"/>
    </source>
</evidence>
<gene>
    <name evidence="9" type="ORF">SAMN05445060_0889</name>
</gene>
<dbReference type="STRING" id="1344003.SAMN05445060_0889"/>
<sequence length="492" mass="50402">MTAVDLLNEVPGGDGVEPELARVSVLGGHTQLDVGLPASVPVAALIPDLVALIESRDPDHSDPDARPQEIRDRWTLARIGGSPIAPSRSLLEAGVRDGDLLVLRPVSAQESPVLFDDVIDAVARLTDSRFPGWTAAGARVVGLVFAVVAAVLAGVVLCRVPGSAVWPVFAAAGLTVGFVTAATVVSRWYRDRVTAAILSLCAMPPAFATGMLIPPGPLGAPHLATGCAVTLLVAVLSYRITTTGTLVHAAVATTMVLFGVAALVQAIWSVGTVDVGTGLAVAGILTIALAPRLTIALARLPLPPVPSAGAPIDPVDREPRPAIEGIGAIGAMALPSAAALERRAYAATQYHTGILAGAAVASSGGALLCVLTGARFDWRAGLFALIIGIVLCLRGRSHDDLAQACTLIGAGAVTVLAMFVGVAATRSYMAPAAFAVLAATAVIALLVGVVAPHQEFSPVLRRTAELAEYALIAVIVPLGFWIMDLYGVLRNL</sequence>
<evidence type="ECO:0000313" key="9">
    <source>
        <dbReference type="EMBL" id="SIR79047.1"/>
    </source>
</evidence>
<feature type="transmembrane region" description="Helical" evidence="7">
    <location>
        <begin position="193"/>
        <end position="213"/>
    </location>
</feature>
<name>A0A1N7DT79_9NOCA</name>
<dbReference type="AlphaFoldDB" id="A0A1N7DT79"/>
<accession>A0A1N7DT79</accession>
<feature type="transmembrane region" description="Helical" evidence="7">
    <location>
        <begin position="352"/>
        <end position="371"/>
    </location>
</feature>
<feature type="transmembrane region" description="Helical" evidence="7">
    <location>
        <begin position="163"/>
        <end position="186"/>
    </location>
</feature>
<evidence type="ECO:0000313" key="10">
    <source>
        <dbReference type="Proteomes" id="UP000186218"/>
    </source>
</evidence>
<keyword evidence="5 7" id="KW-1133">Transmembrane helix</keyword>
<dbReference type="GO" id="GO:0005886">
    <property type="term" value="C:plasma membrane"/>
    <property type="evidence" value="ECO:0007669"/>
    <property type="project" value="UniProtKB-SubCell"/>
</dbReference>
<evidence type="ECO:0000256" key="6">
    <source>
        <dbReference type="ARBA" id="ARBA00023136"/>
    </source>
</evidence>
<dbReference type="Pfam" id="PF08817">
    <property type="entry name" value="YukD"/>
    <property type="match status" value="1"/>
</dbReference>
<evidence type="ECO:0000256" key="7">
    <source>
        <dbReference type="SAM" id="Phobius"/>
    </source>
</evidence>
<feature type="transmembrane region" description="Helical" evidence="7">
    <location>
        <begin position="280"/>
        <end position="302"/>
    </location>
</feature>
<protein>
    <submittedName>
        <fullName evidence="9">Type VII secretion integral membrane protein EccD</fullName>
    </submittedName>
</protein>
<dbReference type="OrthoDB" id="4515685at2"/>
<dbReference type="NCBIfam" id="TIGR03920">
    <property type="entry name" value="T7SS_EccD"/>
    <property type="match status" value="1"/>
</dbReference>
<feature type="transmembrane region" description="Helical" evidence="7">
    <location>
        <begin position="428"/>
        <end position="449"/>
    </location>
</feature>
<feature type="transmembrane region" description="Helical" evidence="7">
    <location>
        <begin position="136"/>
        <end position="157"/>
    </location>
</feature>
<feature type="domain" description="EccD-like transmembrane" evidence="8">
    <location>
        <begin position="138"/>
        <end position="492"/>
    </location>
</feature>
<feature type="transmembrane region" description="Helical" evidence="7">
    <location>
        <begin position="469"/>
        <end position="489"/>
    </location>
</feature>
<keyword evidence="10" id="KW-1185">Reference proteome</keyword>
<dbReference type="EMBL" id="FTNT01000002">
    <property type="protein sequence ID" value="SIR79047.1"/>
    <property type="molecule type" value="Genomic_DNA"/>
</dbReference>
<feature type="transmembrane region" description="Helical" evidence="7">
    <location>
        <begin position="245"/>
        <end position="268"/>
    </location>
</feature>
<evidence type="ECO:0000256" key="1">
    <source>
        <dbReference type="ARBA" id="ARBA00004651"/>
    </source>
</evidence>
<comment type="similarity">
    <text evidence="2">Belongs to the EccD/Snm4 family.</text>
</comment>
<proteinExistence type="inferred from homology"/>
<dbReference type="InterPro" id="IPR006707">
    <property type="entry name" value="T7SS_EccD"/>
</dbReference>
<evidence type="ECO:0000256" key="4">
    <source>
        <dbReference type="ARBA" id="ARBA00022692"/>
    </source>
</evidence>
<dbReference type="InterPro" id="IPR044049">
    <property type="entry name" value="EccD_transm"/>
</dbReference>
<reference evidence="9 10" key="1">
    <citation type="submission" date="2017-01" db="EMBL/GenBank/DDBJ databases">
        <authorList>
            <person name="Mah S.A."/>
            <person name="Swanson W.J."/>
            <person name="Moy G.W."/>
            <person name="Vacquier V.D."/>
        </authorList>
    </citation>
    <scope>NUCLEOTIDE SEQUENCE [LARGE SCALE GENOMIC DNA]</scope>
    <source>
        <strain evidence="9 10">CPCC 203464</strain>
    </source>
</reference>
<keyword evidence="4 7" id="KW-0812">Transmembrane</keyword>
<dbReference type="InterPro" id="IPR024962">
    <property type="entry name" value="YukD-like"/>
</dbReference>
<dbReference type="PIRSF" id="PIRSF017804">
    <property type="entry name" value="Secretion_EccD1"/>
    <property type="match status" value="1"/>
</dbReference>
<feature type="transmembrane region" description="Helical" evidence="7">
    <location>
        <begin position="401"/>
        <end position="421"/>
    </location>
</feature>
<feature type="transmembrane region" description="Helical" evidence="7">
    <location>
        <begin position="219"/>
        <end position="238"/>
    </location>
</feature>
<evidence type="ECO:0000256" key="3">
    <source>
        <dbReference type="ARBA" id="ARBA00022475"/>
    </source>
</evidence>
<comment type="subcellular location">
    <subcellularLocation>
        <location evidence="1">Cell membrane</location>
        <topology evidence="1">Multi-pass membrane protein</topology>
    </subcellularLocation>
</comment>
<keyword evidence="3" id="KW-1003">Cell membrane</keyword>